<sequence>MLKQLLQLVCYREFLKVINIRLIVSSKYLPETIANVRITQHSWQLGTIEGEVSAGEFVWEFYWCFRRGELVVKPSMGRALIQEPLGRFLEQQDYKLEPGGDYAFTIRAQL</sequence>
<evidence type="ECO:0000313" key="1">
    <source>
        <dbReference type="EMBL" id="AFZ12298.1"/>
    </source>
</evidence>
<dbReference type="InterPro" id="IPR021492">
    <property type="entry name" value="DUF3146"/>
</dbReference>
<dbReference type="HOGENOM" id="CLU_174883_0_0_3"/>
<dbReference type="STRING" id="1173022.Cri9333_1404"/>
<gene>
    <name evidence="1" type="ORF">Cri9333_1404</name>
</gene>
<reference evidence="1 2" key="1">
    <citation type="submission" date="2012-06" db="EMBL/GenBank/DDBJ databases">
        <title>Finished chromosome of genome of Crinalium epipsammum PCC 9333.</title>
        <authorList>
            <consortium name="US DOE Joint Genome Institute"/>
            <person name="Gugger M."/>
            <person name="Coursin T."/>
            <person name="Rippka R."/>
            <person name="Tandeau De Marsac N."/>
            <person name="Huntemann M."/>
            <person name="Wei C.-L."/>
            <person name="Han J."/>
            <person name="Detter J.C."/>
            <person name="Han C."/>
            <person name="Tapia R."/>
            <person name="Davenport K."/>
            <person name="Daligault H."/>
            <person name="Erkkila T."/>
            <person name="Gu W."/>
            <person name="Munk A.C.C."/>
            <person name="Teshima H."/>
            <person name="Xu Y."/>
            <person name="Chain P."/>
            <person name="Chen A."/>
            <person name="Krypides N."/>
            <person name="Mavromatis K."/>
            <person name="Markowitz V."/>
            <person name="Szeto E."/>
            <person name="Ivanova N."/>
            <person name="Mikhailova N."/>
            <person name="Ovchinnikova G."/>
            <person name="Pagani I."/>
            <person name="Pati A."/>
            <person name="Goodwin L."/>
            <person name="Peters L."/>
            <person name="Pitluck S."/>
            <person name="Woyke T."/>
            <person name="Kerfeld C."/>
        </authorList>
    </citation>
    <scope>NUCLEOTIDE SEQUENCE [LARGE SCALE GENOMIC DNA]</scope>
    <source>
        <strain evidence="1 2">PCC 9333</strain>
    </source>
</reference>
<evidence type="ECO:0000313" key="2">
    <source>
        <dbReference type="Proteomes" id="UP000010472"/>
    </source>
</evidence>
<dbReference type="eggNOG" id="ENOG5032T0D">
    <property type="taxonomic scope" value="Bacteria"/>
</dbReference>
<dbReference type="PATRIC" id="fig|1173022.3.peg.1522"/>
<keyword evidence="2" id="KW-1185">Reference proteome</keyword>
<name>K9VW14_9CYAN</name>
<dbReference type="AlphaFoldDB" id="K9VW14"/>
<dbReference type="Proteomes" id="UP000010472">
    <property type="component" value="Chromosome"/>
</dbReference>
<dbReference type="KEGG" id="cep:Cri9333_1404"/>
<dbReference type="Pfam" id="PF11344">
    <property type="entry name" value="DUF3146"/>
    <property type="match status" value="1"/>
</dbReference>
<protein>
    <recommendedName>
        <fullName evidence="3">DUF3146 domain-containing protein</fullName>
    </recommendedName>
</protein>
<evidence type="ECO:0008006" key="3">
    <source>
        <dbReference type="Google" id="ProtNLM"/>
    </source>
</evidence>
<organism evidence="1 2">
    <name type="scientific">Crinalium epipsammum PCC 9333</name>
    <dbReference type="NCBI Taxonomy" id="1173022"/>
    <lineage>
        <taxon>Bacteria</taxon>
        <taxon>Bacillati</taxon>
        <taxon>Cyanobacteriota</taxon>
        <taxon>Cyanophyceae</taxon>
        <taxon>Gomontiellales</taxon>
        <taxon>Gomontiellaceae</taxon>
        <taxon>Crinalium</taxon>
    </lineage>
</organism>
<proteinExistence type="predicted"/>
<dbReference type="EMBL" id="CP003620">
    <property type="protein sequence ID" value="AFZ12298.1"/>
    <property type="molecule type" value="Genomic_DNA"/>
</dbReference>
<accession>K9VW14</accession>